<dbReference type="Proteomes" id="UP000309117">
    <property type="component" value="Unassembled WGS sequence"/>
</dbReference>
<evidence type="ECO:0000313" key="3">
    <source>
        <dbReference type="Proteomes" id="UP000309117"/>
    </source>
</evidence>
<keyword evidence="1" id="KW-0732">Signal</keyword>
<organism evidence="2 3">
    <name type="scientific">Lactobacillus intestinalis</name>
    <dbReference type="NCBI Taxonomy" id="151781"/>
    <lineage>
        <taxon>Bacteria</taxon>
        <taxon>Bacillati</taxon>
        <taxon>Bacillota</taxon>
        <taxon>Bacilli</taxon>
        <taxon>Lactobacillales</taxon>
        <taxon>Lactobacillaceae</taxon>
        <taxon>Lactobacillus</taxon>
    </lineage>
</organism>
<gene>
    <name evidence="2" type="ORF">E5351_08480</name>
</gene>
<dbReference type="AlphaFoldDB" id="A0A4S2BEL9"/>
<feature type="signal peptide" evidence="1">
    <location>
        <begin position="1"/>
        <end position="20"/>
    </location>
</feature>
<sequence length="126" mass="13446">MKLLFKFTTAAILSVSGASAAFMTVGNCASIVQASTSYTYGESQIYSGVSSASTNRIHATHGYKVHISQASGQRVRFKVFRYGSEVHSRVAVGPTTVNYSGFGDYSVRVYNNSRNSLKAGVSISAN</sequence>
<protein>
    <submittedName>
        <fullName evidence="2">Uncharacterized protein</fullName>
    </submittedName>
</protein>
<evidence type="ECO:0000256" key="1">
    <source>
        <dbReference type="SAM" id="SignalP"/>
    </source>
</evidence>
<reference evidence="2 3" key="1">
    <citation type="submission" date="2019-04" db="EMBL/GenBank/DDBJ databases">
        <title>Microbes associate with the intestines of laboratory mice.</title>
        <authorList>
            <person name="Navarre W."/>
            <person name="Wong E."/>
            <person name="Huang K."/>
            <person name="Tropini C."/>
            <person name="Ng K."/>
            <person name="Yu B."/>
        </authorList>
    </citation>
    <scope>NUCLEOTIDE SEQUENCE [LARGE SCALE GENOMIC DNA]</scope>
    <source>
        <strain evidence="2 3">NM61_E11</strain>
    </source>
</reference>
<proteinExistence type="predicted"/>
<dbReference type="RefSeq" id="WP_004040034.1">
    <property type="nucleotide sequence ID" value="NZ_AQFR02000003.1"/>
</dbReference>
<dbReference type="EMBL" id="SRYV01000016">
    <property type="protein sequence ID" value="TGY11994.1"/>
    <property type="molecule type" value="Genomic_DNA"/>
</dbReference>
<evidence type="ECO:0000313" key="2">
    <source>
        <dbReference type="EMBL" id="TGY11994.1"/>
    </source>
</evidence>
<accession>A0A4S2BEL9</accession>
<feature type="chain" id="PRO_5020381852" evidence="1">
    <location>
        <begin position="21"/>
        <end position="126"/>
    </location>
</feature>
<name>A0A4S2BEL9_9LACO</name>
<comment type="caution">
    <text evidence="2">The sequence shown here is derived from an EMBL/GenBank/DDBJ whole genome shotgun (WGS) entry which is preliminary data.</text>
</comment>